<dbReference type="AlphaFoldDB" id="A0A183MQ41"/>
<evidence type="ECO:0000313" key="1">
    <source>
        <dbReference type="EMBL" id="VDP26719.1"/>
    </source>
</evidence>
<evidence type="ECO:0000313" key="2">
    <source>
        <dbReference type="Proteomes" id="UP000277204"/>
    </source>
</evidence>
<dbReference type="EMBL" id="UZAI01017567">
    <property type="protein sequence ID" value="VDP26719.1"/>
    <property type="molecule type" value="Genomic_DNA"/>
</dbReference>
<protein>
    <submittedName>
        <fullName evidence="1">Uncharacterized protein</fullName>
    </submittedName>
</protein>
<accession>A0A183MQ41</accession>
<name>A0A183MQ41_9TREM</name>
<gene>
    <name evidence="1" type="ORF">SMRZ_LOCUS18166</name>
</gene>
<reference evidence="1 2" key="1">
    <citation type="submission" date="2018-11" db="EMBL/GenBank/DDBJ databases">
        <authorList>
            <consortium name="Pathogen Informatics"/>
        </authorList>
    </citation>
    <scope>NUCLEOTIDE SEQUENCE [LARGE SCALE GENOMIC DNA]</scope>
    <source>
        <strain evidence="1 2">Zambia</strain>
    </source>
</reference>
<keyword evidence="2" id="KW-1185">Reference proteome</keyword>
<sequence length="99" mass="11121">MLAAEQQLLETFLWKLFIQQNIPEHRESKESFYDADTSPLTIILEACPLEGLDPFIPVRECNISKLSGSQQDNILLNAHKVVTTPDDQGTDPVNEILSP</sequence>
<proteinExistence type="predicted"/>
<dbReference type="Proteomes" id="UP000277204">
    <property type="component" value="Unassembled WGS sequence"/>
</dbReference>
<organism evidence="1 2">
    <name type="scientific">Schistosoma margrebowiei</name>
    <dbReference type="NCBI Taxonomy" id="48269"/>
    <lineage>
        <taxon>Eukaryota</taxon>
        <taxon>Metazoa</taxon>
        <taxon>Spiralia</taxon>
        <taxon>Lophotrochozoa</taxon>
        <taxon>Platyhelminthes</taxon>
        <taxon>Trematoda</taxon>
        <taxon>Digenea</taxon>
        <taxon>Strigeidida</taxon>
        <taxon>Schistosomatoidea</taxon>
        <taxon>Schistosomatidae</taxon>
        <taxon>Schistosoma</taxon>
    </lineage>
</organism>